<dbReference type="InterPro" id="IPR031329">
    <property type="entry name" value="NEUT/ALK_ceramidase_N"/>
</dbReference>
<dbReference type="OrthoDB" id="264270at2"/>
<dbReference type="Proteomes" id="UP000320735">
    <property type="component" value="Unassembled WGS sequence"/>
</dbReference>
<evidence type="ECO:0000313" key="4">
    <source>
        <dbReference type="Proteomes" id="UP000320735"/>
    </source>
</evidence>
<proteinExistence type="predicted"/>
<accession>A0A5C6BPF7</accession>
<keyword evidence="1" id="KW-0732">Signal</keyword>
<evidence type="ECO:0000313" key="3">
    <source>
        <dbReference type="EMBL" id="TWU13156.1"/>
    </source>
</evidence>
<dbReference type="EC" id="3.5.1.23" evidence="3"/>
<keyword evidence="3" id="KW-0378">Hydrolase</keyword>
<dbReference type="RefSeq" id="WP_146370524.1">
    <property type="nucleotide sequence ID" value="NZ_SJPP01000001.1"/>
</dbReference>
<feature type="chain" id="PRO_5022811175" evidence="1">
    <location>
        <begin position="21"/>
        <end position="459"/>
    </location>
</feature>
<sequence precursor="true">MFRSLIFVSLLLCGTSLTFAEEQWQAGVARVAITPGAPMWMAGYASRKKPAEGTLAELYAKALVLEAGENRVVFVTTDLIGIPRTLAVNVSQRVKEKYKLPRKSLLFNASHTHCGPELRPERDYFYGMAEAEAKQIGVYTEKLETALVELIGAALADLQPATLSYAKSTADFSKNRRFPTDEGFVNRQYNEGPTNHDVPVLQVFSPAGERRAILFGYACHNTSTGIMQFNGDYAGFAQSDIEKDFPGVTALFVEGTGGDQNPYPRGKIELARQHGRKLADAVKRAVHEPQQPLPPAIDSAFTEVELEFEPLPPRAALEADVESKNVYRQRKSRYLLGKLDRKEPIALTYPCPIQAIRIGETLVMVAIGGEVVVDYSRLVKSTFRSVPFVWVAGYSNDVFGYLPSARVLAEGGYEAGGAMLYGPLPGPFTGSVQDRVMAGVRRVGTDVGFSFPKSLEQQQ</sequence>
<evidence type="ECO:0000256" key="1">
    <source>
        <dbReference type="SAM" id="SignalP"/>
    </source>
</evidence>
<evidence type="ECO:0000259" key="2">
    <source>
        <dbReference type="Pfam" id="PF04734"/>
    </source>
</evidence>
<gene>
    <name evidence="3" type="ORF">CA54_19820</name>
</gene>
<comment type="caution">
    <text evidence="3">The sequence shown here is derived from an EMBL/GenBank/DDBJ whole genome shotgun (WGS) entry which is preliminary data.</text>
</comment>
<keyword evidence="4" id="KW-1185">Reference proteome</keyword>
<name>A0A5C6BPF7_9PLAN</name>
<dbReference type="AlphaFoldDB" id="A0A5C6BPF7"/>
<dbReference type="Pfam" id="PF04734">
    <property type="entry name" value="Ceramidase_alk"/>
    <property type="match status" value="1"/>
</dbReference>
<feature type="signal peptide" evidence="1">
    <location>
        <begin position="1"/>
        <end position="20"/>
    </location>
</feature>
<organism evidence="3 4">
    <name type="scientific">Symmachiella macrocystis</name>
    <dbReference type="NCBI Taxonomy" id="2527985"/>
    <lineage>
        <taxon>Bacteria</taxon>
        <taxon>Pseudomonadati</taxon>
        <taxon>Planctomycetota</taxon>
        <taxon>Planctomycetia</taxon>
        <taxon>Planctomycetales</taxon>
        <taxon>Planctomycetaceae</taxon>
        <taxon>Symmachiella</taxon>
    </lineage>
</organism>
<dbReference type="GO" id="GO:0017040">
    <property type="term" value="F:N-acylsphingosine amidohydrolase activity"/>
    <property type="evidence" value="ECO:0007669"/>
    <property type="project" value="UniProtKB-EC"/>
</dbReference>
<protein>
    <submittedName>
        <fullName evidence="3">Neutral ceramidase</fullName>
        <ecNumber evidence="3">3.5.1.23</ecNumber>
    </submittedName>
</protein>
<dbReference type="EMBL" id="SJPP01000001">
    <property type="protein sequence ID" value="TWU13156.1"/>
    <property type="molecule type" value="Genomic_DNA"/>
</dbReference>
<feature type="domain" description="Neutral/alkaline non-lysosomal ceramidase N-terminal" evidence="2">
    <location>
        <begin position="25"/>
        <end position="248"/>
    </location>
</feature>
<reference evidence="3 4" key="1">
    <citation type="submission" date="2019-02" db="EMBL/GenBank/DDBJ databases">
        <title>Deep-cultivation of Planctomycetes and their phenomic and genomic characterization uncovers novel biology.</title>
        <authorList>
            <person name="Wiegand S."/>
            <person name="Jogler M."/>
            <person name="Boedeker C."/>
            <person name="Pinto D."/>
            <person name="Vollmers J."/>
            <person name="Rivas-Marin E."/>
            <person name="Kohn T."/>
            <person name="Peeters S.H."/>
            <person name="Heuer A."/>
            <person name="Rast P."/>
            <person name="Oberbeckmann S."/>
            <person name="Bunk B."/>
            <person name="Jeske O."/>
            <person name="Meyerdierks A."/>
            <person name="Storesund J.E."/>
            <person name="Kallscheuer N."/>
            <person name="Luecker S."/>
            <person name="Lage O.M."/>
            <person name="Pohl T."/>
            <person name="Merkel B.J."/>
            <person name="Hornburger P."/>
            <person name="Mueller R.-W."/>
            <person name="Bruemmer F."/>
            <person name="Labrenz M."/>
            <person name="Spormann A.M."/>
            <person name="Op Den Camp H."/>
            <person name="Overmann J."/>
            <person name="Amann R."/>
            <person name="Jetten M.S.M."/>
            <person name="Mascher T."/>
            <person name="Medema M.H."/>
            <person name="Devos D.P."/>
            <person name="Kaster A.-K."/>
            <person name="Ovreas L."/>
            <person name="Rohde M."/>
            <person name="Galperin M.Y."/>
            <person name="Jogler C."/>
        </authorList>
    </citation>
    <scope>NUCLEOTIDE SEQUENCE [LARGE SCALE GENOMIC DNA]</scope>
    <source>
        <strain evidence="3 4">CA54</strain>
    </source>
</reference>